<comment type="caution">
    <text evidence="1">The sequence shown here is derived from an EMBL/GenBank/DDBJ whole genome shotgun (WGS) entry which is preliminary data.</text>
</comment>
<accession>A0AAD2D482</accession>
<dbReference type="AlphaFoldDB" id="A0AAD2D482"/>
<proteinExistence type="predicted"/>
<protein>
    <submittedName>
        <fullName evidence="1">Uncharacterized protein</fullName>
    </submittedName>
</protein>
<gene>
    <name evidence="1" type="ORF">ECRASSUSDP1_LOCUS20825</name>
</gene>
<dbReference type="Proteomes" id="UP001295684">
    <property type="component" value="Unassembled WGS sequence"/>
</dbReference>
<evidence type="ECO:0000313" key="1">
    <source>
        <dbReference type="EMBL" id="CAI2379415.1"/>
    </source>
</evidence>
<organism evidence="1 2">
    <name type="scientific">Euplotes crassus</name>
    <dbReference type="NCBI Taxonomy" id="5936"/>
    <lineage>
        <taxon>Eukaryota</taxon>
        <taxon>Sar</taxon>
        <taxon>Alveolata</taxon>
        <taxon>Ciliophora</taxon>
        <taxon>Intramacronucleata</taxon>
        <taxon>Spirotrichea</taxon>
        <taxon>Hypotrichia</taxon>
        <taxon>Euplotida</taxon>
        <taxon>Euplotidae</taxon>
        <taxon>Moneuplotes</taxon>
    </lineage>
</organism>
<sequence length="222" mass="25659">MNTRRTELVIRREEITAAAALLMPILQKEQFLTCLYLESTIILNLKMEYQMKAIKLIKGQKFNYFRTTCFVVENFEKITPRTFKLVVDSLISKVIKIVLVNNDSCRKRNLHKFIPSICKAIEGREGILNIHNFKISRKSLQRLITSARSLESISLNNCEVEFDGMKFHPRTNFQIKKIEISNCISKDRPDSEICPSDVDSLFTCINECSLSYCLDSLSVTYV</sequence>
<reference evidence="1" key="1">
    <citation type="submission" date="2023-07" db="EMBL/GenBank/DDBJ databases">
        <authorList>
            <consortium name="AG Swart"/>
            <person name="Singh M."/>
            <person name="Singh A."/>
            <person name="Seah K."/>
            <person name="Emmerich C."/>
        </authorList>
    </citation>
    <scope>NUCLEOTIDE SEQUENCE</scope>
    <source>
        <strain evidence="1">DP1</strain>
    </source>
</reference>
<keyword evidence="2" id="KW-1185">Reference proteome</keyword>
<dbReference type="EMBL" id="CAMPGE010021256">
    <property type="protein sequence ID" value="CAI2379415.1"/>
    <property type="molecule type" value="Genomic_DNA"/>
</dbReference>
<name>A0AAD2D482_EUPCR</name>
<evidence type="ECO:0000313" key="2">
    <source>
        <dbReference type="Proteomes" id="UP001295684"/>
    </source>
</evidence>